<protein>
    <submittedName>
        <fullName evidence="1">Uncharacterized protein</fullName>
    </submittedName>
</protein>
<proteinExistence type="predicted"/>
<dbReference type="EMBL" id="GL888048">
    <property type="protein sequence ID" value="EGI68851.1"/>
    <property type="molecule type" value="Genomic_DNA"/>
</dbReference>
<reference evidence="1" key="1">
    <citation type="submission" date="2011-02" db="EMBL/GenBank/DDBJ databases">
        <title>The genome of the leaf-cutting ant Acromyrmex echinatior suggests key adaptations to social evolution and fungus farming.</title>
        <authorList>
            <person name="Nygaard S."/>
            <person name="Zhang G."/>
        </authorList>
    </citation>
    <scope>NUCLEOTIDE SEQUENCE</scope>
</reference>
<sequence>MRSETNKREISGVNSHRQLAIETFLRSTIRRSLSLHCDYTPLLRIVPYVKYKETELDSILKILERIDQGCHRPGKSRKLGKVLELIRSVLQVMGMYITSIGIDSLNLMGGRTSGMFYKLFNLANGCDGLPEIVPERYRATTTADRYAGETKQNAEVTAKKPAMCKQPALPGSRRAPVRNTNVSIQCWKCPLEDETQVAGNSMQGNWYLKQILGFFKCTLLPLS</sequence>
<evidence type="ECO:0000313" key="2">
    <source>
        <dbReference type="Proteomes" id="UP000007755"/>
    </source>
</evidence>
<gene>
    <name evidence="1" type="ORF">G5I_02504</name>
</gene>
<dbReference type="AlphaFoldDB" id="F4WAG8"/>
<dbReference type="InParanoid" id="F4WAG8"/>
<organism evidence="2">
    <name type="scientific">Acromyrmex echinatior</name>
    <name type="common">Panamanian leafcutter ant</name>
    <name type="synonym">Acromyrmex octospinosus echinatior</name>
    <dbReference type="NCBI Taxonomy" id="103372"/>
    <lineage>
        <taxon>Eukaryota</taxon>
        <taxon>Metazoa</taxon>
        <taxon>Ecdysozoa</taxon>
        <taxon>Arthropoda</taxon>
        <taxon>Hexapoda</taxon>
        <taxon>Insecta</taxon>
        <taxon>Pterygota</taxon>
        <taxon>Neoptera</taxon>
        <taxon>Endopterygota</taxon>
        <taxon>Hymenoptera</taxon>
        <taxon>Apocrita</taxon>
        <taxon>Aculeata</taxon>
        <taxon>Formicoidea</taxon>
        <taxon>Formicidae</taxon>
        <taxon>Myrmicinae</taxon>
        <taxon>Acromyrmex</taxon>
    </lineage>
</organism>
<name>F4WAG8_ACREC</name>
<dbReference type="Proteomes" id="UP000007755">
    <property type="component" value="Unassembled WGS sequence"/>
</dbReference>
<evidence type="ECO:0000313" key="1">
    <source>
        <dbReference type="EMBL" id="EGI68851.1"/>
    </source>
</evidence>
<accession>F4WAG8</accession>
<keyword evidence="2" id="KW-1185">Reference proteome</keyword>